<keyword evidence="6" id="KW-0472">Membrane</keyword>
<organism evidence="9 10">
    <name type="scientific">Amphiprion percula</name>
    <name type="common">Orange clownfish</name>
    <name type="synonym">Lutjanus percula</name>
    <dbReference type="NCBI Taxonomy" id="161767"/>
    <lineage>
        <taxon>Eukaryota</taxon>
        <taxon>Metazoa</taxon>
        <taxon>Chordata</taxon>
        <taxon>Craniata</taxon>
        <taxon>Vertebrata</taxon>
        <taxon>Euteleostomi</taxon>
        <taxon>Actinopterygii</taxon>
        <taxon>Neopterygii</taxon>
        <taxon>Teleostei</taxon>
        <taxon>Neoteleostei</taxon>
        <taxon>Acanthomorphata</taxon>
        <taxon>Ovalentaria</taxon>
        <taxon>Pomacentridae</taxon>
        <taxon>Amphiprion</taxon>
    </lineage>
</organism>
<feature type="compositionally biased region" description="Polar residues" evidence="5">
    <location>
        <begin position="714"/>
        <end position="730"/>
    </location>
</feature>
<feature type="domain" description="Ig-like" evidence="8">
    <location>
        <begin position="586"/>
        <end position="667"/>
    </location>
</feature>
<keyword evidence="6" id="KW-0812">Transmembrane</keyword>
<dbReference type="CDD" id="cd00096">
    <property type="entry name" value="Ig"/>
    <property type="match status" value="2"/>
</dbReference>
<dbReference type="Pfam" id="PF13895">
    <property type="entry name" value="Ig_2"/>
    <property type="match status" value="1"/>
</dbReference>
<protein>
    <recommendedName>
        <fullName evidence="1">B-cell receptor CD22</fullName>
    </recommendedName>
    <alternativeName>
        <fullName evidence="2">Sialic acid-binding Ig-like lectin 2</fullName>
    </alternativeName>
</protein>
<dbReference type="Ensembl" id="ENSAPET00000014233.1">
    <property type="protein sequence ID" value="ENSAPEP00000013870.1"/>
    <property type="gene ID" value="ENSAPEG00000009897.1"/>
</dbReference>
<comment type="subunit">
    <text evidence="4">Predominantly monomer of isoform CD22-beta. Also found as heterodimer of isoform CD22-beta and a shorter isoform. Interacts with PTPN6/SHP-1, LYN, SYK, PIK3R1/PIK3R2 and PLCG1 upon phosphorylation. Interacts with GRB2, INPP5D and SHC1 upon phosphorylation. May form a complex with INPP5D/SHIP, GRB2 and SHC1.</text>
</comment>
<dbReference type="PANTHER" id="PTHR46013">
    <property type="entry name" value="VASCULAR CELL ADHESION MOLECULE 1"/>
    <property type="match status" value="1"/>
</dbReference>
<dbReference type="Proteomes" id="UP000265080">
    <property type="component" value="Chromosome 3"/>
</dbReference>
<evidence type="ECO:0000313" key="9">
    <source>
        <dbReference type="Ensembl" id="ENSAPEP00000013870.1"/>
    </source>
</evidence>
<evidence type="ECO:0000256" key="1">
    <source>
        <dbReference type="ARBA" id="ARBA00040106"/>
    </source>
</evidence>
<feature type="transmembrane region" description="Helical" evidence="6">
    <location>
        <begin position="676"/>
        <end position="697"/>
    </location>
</feature>
<feature type="domain" description="Ig-like" evidence="8">
    <location>
        <begin position="490"/>
        <end position="581"/>
    </location>
</feature>
<evidence type="ECO:0000259" key="8">
    <source>
        <dbReference type="PROSITE" id="PS50835"/>
    </source>
</evidence>
<dbReference type="PANTHER" id="PTHR46013:SF4">
    <property type="entry name" value="B-CELL RECEPTOR CD22-RELATED"/>
    <property type="match status" value="1"/>
</dbReference>
<dbReference type="InterPro" id="IPR036179">
    <property type="entry name" value="Ig-like_dom_sf"/>
</dbReference>
<dbReference type="InterPro" id="IPR003598">
    <property type="entry name" value="Ig_sub2"/>
</dbReference>
<dbReference type="SUPFAM" id="SSF48726">
    <property type="entry name" value="Immunoglobulin"/>
    <property type="match status" value="5"/>
</dbReference>
<feature type="chain" id="PRO_5018112238" description="B-cell receptor CD22" evidence="7">
    <location>
        <begin position="23"/>
        <end position="814"/>
    </location>
</feature>
<dbReference type="InterPro" id="IPR003599">
    <property type="entry name" value="Ig_sub"/>
</dbReference>
<evidence type="ECO:0000256" key="5">
    <source>
        <dbReference type="SAM" id="MobiDB-lite"/>
    </source>
</evidence>
<reference evidence="9 10" key="1">
    <citation type="submission" date="2018-03" db="EMBL/GenBank/DDBJ databases">
        <title>Finding Nemo's genes: A chromosome-scale reference assembly of the genome of the orange clownfish Amphiprion percula.</title>
        <authorList>
            <person name="Lehmann R."/>
        </authorList>
    </citation>
    <scope>NUCLEOTIDE SEQUENCE</scope>
</reference>
<dbReference type="InterPro" id="IPR013783">
    <property type="entry name" value="Ig-like_fold"/>
</dbReference>
<dbReference type="AlphaFoldDB" id="A0A3P8SNZ5"/>
<keyword evidence="6" id="KW-1133">Transmembrane helix</keyword>
<reference evidence="9" key="2">
    <citation type="submission" date="2025-08" db="UniProtKB">
        <authorList>
            <consortium name="Ensembl"/>
        </authorList>
    </citation>
    <scope>IDENTIFICATION</scope>
</reference>
<comment type="function">
    <text evidence="3">Most highly expressed siglec (sialic acid-binding immunoglobulin-like lectin) on B-cells that plays a role in various aspects of B-cell biology including differentiation, antigen presentation, and trafficking to bone marrow. Binds to alpha 2,6-linked sialic acid residues of surface molecules such as CD22 itself, CD45 and IgM in a cis configuration. Can also bind to ligands on other cells as an adhesion molecule in a trans configuration. Acts as an inhibitory coreceptor on the surface of B-cells and inhibits B-cell receptor induced signaling, characterized by inhibition of the calcium mobilization and cellular activation. Mechanistically, the immunoreceptor tyrosine-based inhibitory motif domain is phosphorylated by the Src kinase LYN, which in turn leads to the recruitment of the protein tyrosine phosphatase 1/PTPN6, leading to the negative regulation of BCR signaling. If this negative signaling from is of sufficient strength, apoptosis of the B-cell can be induced.</text>
</comment>
<dbReference type="SMART" id="SM00408">
    <property type="entry name" value="IGc2"/>
    <property type="match status" value="3"/>
</dbReference>
<feature type="signal peptide" evidence="7">
    <location>
        <begin position="1"/>
        <end position="22"/>
    </location>
</feature>
<evidence type="ECO:0000313" key="10">
    <source>
        <dbReference type="Proteomes" id="UP000265080"/>
    </source>
</evidence>
<dbReference type="SMART" id="SM00409">
    <property type="entry name" value="IG"/>
    <property type="match status" value="5"/>
</dbReference>
<dbReference type="PROSITE" id="PS50835">
    <property type="entry name" value="IG_LIKE"/>
    <property type="match status" value="3"/>
</dbReference>
<proteinExistence type="predicted"/>
<dbReference type="Pfam" id="PF13927">
    <property type="entry name" value="Ig_3"/>
    <property type="match status" value="2"/>
</dbReference>
<keyword evidence="7" id="KW-0732">Signal</keyword>
<evidence type="ECO:0000256" key="3">
    <source>
        <dbReference type="ARBA" id="ARBA00045430"/>
    </source>
</evidence>
<reference evidence="9" key="3">
    <citation type="submission" date="2025-09" db="UniProtKB">
        <authorList>
            <consortium name="Ensembl"/>
        </authorList>
    </citation>
    <scope>IDENTIFICATION</scope>
</reference>
<feature type="domain" description="Ig-like" evidence="8">
    <location>
        <begin position="400"/>
        <end position="480"/>
    </location>
</feature>
<evidence type="ECO:0000256" key="7">
    <source>
        <dbReference type="SAM" id="SignalP"/>
    </source>
</evidence>
<evidence type="ECO:0000256" key="4">
    <source>
        <dbReference type="ARBA" id="ARBA00046458"/>
    </source>
</evidence>
<dbReference type="STRING" id="161767.ENSAPEP00000013870"/>
<feature type="region of interest" description="Disordered" evidence="5">
    <location>
        <begin position="705"/>
        <end position="738"/>
    </location>
</feature>
<dbReference type="Gene3D" id="2.60.40.10">
    <property type="entry name" value="Immunoglobulins"/>
    <property type="match status" value="5"/>
</dbReference>
<dbReference type="InterPro" id="IPR056386">
    <property type="entry name" value="Ig_CD22"/>
</dbReference>
<name>A0A3P8SNZ5_AMPPE</name>
<dbReference type="GeneTree" id="ENSGT01010000222294"/>
<sequence>MSLTTAASGFVVLLFCVPVVQGQDDWGVTFTSTEICAVKGATVEMSCDYKHPTYMYGNNLTVQETFWFIKDLVDLTTVKAYTDRVQYSCDGKRCTLRIRDLRKSDSAVYKFRFITNPPEGRYSSPTGVTLSVTDLHVYVSDLNSYKKMLTCRSDCPLPAHPTYVWYKNGHDIGIATRFHSGNFQYEDGISCALGGFEDFPSDSVCVRNKYCNKVTYNNRRICALRGSSVVISCTYQSYEYTTSSFWFSPQSHQWSSSSKPEDISKDSQYGGRVQVDTWSRGSSLTIRELRETDSAEYRFKFKTLEDEWGSDLHGTTLTVAALQVHVTRISDSQHYTHLQLKCLSSCTPSGHSYVWFKNGQKMNVVTSSLEDWFYLGDRISCALKTHEQHGSPEVYPPKPPSLSVSPSAEIMEGSSVNLTCRTDANPAANSTWYKRNGNPALQSLSKESQLVFSSIQSSDSGLYYCTVENALGKRTSKDIGIDVKYAPKIPSVSVSPSDAPQLPSMSVSPSGEIMEGSSVNLTCSSDANPKATCTWYKENQTLQGHRGIFYLTFTSSEDSGTYYCRCENIYGQINSTPAFIDVQYAPKLLSVSMSPSGEIVEGSSVNLTCNSDANPEATYTWYKENEDSSKASRRTFTITNATPQHSGKYYCEVRNSRGHHNSSLDLIIVHGPLKSAAVGSITVIVLAIIFLSAFLLIRRQWSLKKTSESRENPDNTAQQDVDPQYDTPSTAVKREPAEQQNDLYYSSVRFCKKQEDPLYSNIMLARPKQQKEEEEEDVEYTAVSFNNGSPGWRHQEAVENPSAVYSTVNKNHRL</sequence>
<dbReference type="Pfam" id="PF24518">
    <property type="entry name" value="Ig_CD22"/>
    <property type="match status" value="1"/>
</dbReference>
<evidence type="ECO:0000256" key="6">
    <source>
        <dbReference type="SAM" id="Phobius"/>
    </source>
</evidence>
<dbReference type="InterPro" id="IPR007110">
    <property type="entry name" value="Ig-like_dom"/>
</dbReference>
<evidence type="ECO:0000256" key="2">
    <source>
        <dbReference type="ARBA" id="ARBA00041781"/>
    </source>
</evidence>
<accession>A0A3P8SNZ5</accession>
<keyword evidence="10" id="KW-1185">Reference proteome</keyword>